<keyword evidence="2" id="KW-1185">Reference proteome</keyword>
<sequence>MVVLEAFTTSASSAKEATQTIQTEWVANIQNLRDYVEEQFNSENFKSPTPPASDPNSELQEIWEAIFKLRATTRQQAAVSSPSPPIPDSQITVLIGKMVGNCAEVKDLQAAISYSGASPLLVKEEGCCPGNKGELWGSCPPVPKVCPGLYPGTSCKGLSFSS</sequence>
<reference evidence="1" key="1">
    <citation type="submission" date="2022-04" db="EMBL/GenBank/DDBJ databases">
        <title>Genome of the entomopathogenic fungus Entomophthora muscae.</title>
        <authorList>
            <person name="Elya C."/>
            <person name="Lovett B.R."/>
            <person name="Lee E."/>
            <person name="Macias A.M."/>
            <person name="Hajek A.E."/>
            <person name="De Bivort B.L."/>
            <person name="Kasson M.T."/>
            <person name="De Fine Licht H.H."/>
            <person name="Stajich J.E."/>
        </authorList>
    </citation>
    <scope>NUCLEOTIDE SEQUENCE</scope>
    <source>
        <strain evidence="1">Berkeley</strain>
    </source>
</reference>
<accession>A0ACC2RE66</accession>
<dbReference type="Proteomes" id="UP001165960">
    <property type="component" value="Unassembled WGS sequence"/>
</dbReference>
<gene>
    <name evidence="1" type="ORF">DSO57_1035662</name>
</gene>
<organism evidence="1 2">
    <name type="scientific">Entomophthora muscae</name>
    <dbReference type="NCBI Taxonomy" id="34485"/>
    <lineage>
        <taxon>Eukaryota</taxon>
        <taxon>Fungi</taxon>
        <taxon>Fungi incertae sedis</taxon>
        <taxon>Zoopagomycota</taxon>
        <taxon>Entomophthoromycotina</taxon>
        <taxon>Entomophthoromycetes</taxon>
        <taxon>Entomophthorales</taxon>
        <taxon>Entomophthoraceae</taxon>
        <taxon>Entomophthora</taxon>
    </lineage>
</organism>
<protein>
    <submittedName>
        <fullName evidence="1">Uncharacterized protein</fullName>
    </submittedName>
</protein>
<evidence type="ECO:0000313" key="2">
    <source>
        <dbReference type="Proteomes" id="UP001165960"/>
    </source>
</evidence>
<evidence type="ECO:0000313" key="1">
    <source>
        <dbReference type="EMBL" id="KAJ9048373.1"/>
    </source>
</evidence>
<name>A0ACC2RE66_9FUNG</name>
<comment type="caution">
    <text evidence="1">The sequence shown here is derived from an EMBL/GenBank/DDBJ whole genome shotgun (WGS) entry which is preliminary data.</text>
</comment>
<dbReference type="EMBL" id="QTSX02007421">
    <property type="protein sequence ID" value="KAJ9048373.1"/>
    <property type="molecule type" value="Genomic_DNA"/>
</dbReference>
<proteinExistence type="predicted"/>